<dbReference type="Pfam" id="PF18911">
    <property type="entry name" value="PKD_4"/>
    <property type="match status" value="1"/>
</dbReference>
<dbReference type="InterPro" id="IPR013320">
    <property type="entry name" value="ConA-like_dom_sf"/>
</dbReference>
<dbReference type="InterPro" id="IPR001791">
    <property type="entry name" value="Laminin_G"/>
</dbReference>
<dbReference type="InterPro" id="IPR013783">
    <property type="entry name" value="Ig-like_fold"/>
</dbReference>
<dbReference type="Pfam" id="PF13385">
    <property type="entry name" value="Laminin_G_3"/>
    <property type="match status" value="1"/>
</dbReference>
<dbReference type="Gene3D" id="2.60.40.10">
    <property type="entry name" value="Immunoglobulins"/>
    <property type="match status" value="1"/>
</dbReference>
<dbReference type="InterPro" id="IPR000601">
    <property type="entry name" value="PKD_dom"/>
</dbReference>
<organism evidence="4 5">
    <name type="scientific">Micromonospora rubida</name>
    <dbReference type="NCBI Taxonomy" id="2697657"/>
    <lineage>
        <taxon>Bacteria</taxon>
        <taxon>Bacillati</taxon>
        <taxon>Actinomycetota</taxon>
        <taxon>Actinomycetes</taxon>
        <taxon>Micromonosporales</taxon>
        <taxon>Micromonosporaceae</taxon>
        <taxon>Micromonospora</taxon>
    </lineage>
</organism>
<dbReference type="PROSITE" id="PS50093">
    <property type="entry name" value="PKD"/>
    <property type="match status" value="1"/>
</dbReference>
<feature type="region of interest" description="Disordered" evidence="1">
    <location>
        <begin position="500"/>
        <end position="520"/>
    </location>
</feature>
<comment type="caution">
    <text evidence="4">The sequence shown here is derived from an EMBL/GenBank/DDBJ whole genome shotgun (WGS) entry which is preliminary data.</text>
</comment>
<dbReference type="Proteomes" id="UP001611075">
    <property type="component" value="Unassembled WGS sequence"/>
</dbReference>
<dbReference type="EMBL" id="JBIRPU010000004">
    <property type="protein sequence ID" value="MFI0792905.1"/>
    <property type="molecule type" value="Genomic_DNA"/>
</dbReference>
<proteinExistence type="predicted"/>
<keyword evidence="5" id="KW-1185">Reference proteome</keyword>
<feature type="domain" description="PKD" evidence="3">
    <location>
        <begin position="295"/>
        <end position="343"/>
    </location>
</feature>
<dbReference type="RefSeq" id="WP_396677949.1">
    <property type="nucleotide sequence ID" value="NZ_JBIRPU010000004.1"/>
</dbReference>
<gene>
    <name evidence="4" type="ORF">ACH4OY_09420</name>
</gene>
<dbReference type="SUPFAM" id="SSF49899">
    <property type="entry name" value="Concanavalin A-like lectins/glucanases"/>
    <property type="match status" value="1"/>
</dbReference>
<evidence type="ECO:0000259" key="2">
    <source>
        <dbReference type="PROSITE" id="PS50025"/>
    </source>
</evidence>
<dbReference type="CDD" id="cd00146">
    <property type="entry name" value="PKD"/>
    <property type="match status" value="1"/>
</dbReference>
<dbReference type="InterPro" id="IPR022409">
    <property type="entry name" value="PKD/Chitinase_dom"/>
</dbReference>
<accession>A0ABW7SGT3</accession>
<dbReference type="SMART" id="SM00089">
    <property type="entry name" value="PKD"/>
    <property type="match status" value="1"/>
</dbReference>
<feature type="domain" description="Laminin G" evidence="2">
    <location>
        <begin position="101"/>
        <end position="276"/>
    </location>
</feature>
<reference evidence="4 5" key="1">
    <citation type="submission" date="2024-10" db="EMBL/GenBank/DDBJ databases">
        <title>The Natural Products Discovery Center: Release of the First 8490 Sequenced Strains for Exploring Actinobacteria Biosynthetic Diversity.</title>
        <authorList>
            <person name="Kalkreuter E."/>
            <person name="Kautsar S.A."/>
            <person name="Yang D."/>
            <person name="Bader C.D."/>
            <person name="Teijaro C.N."/>
            <person name="Fluegel L."/>
            <person name="Davis C.M."/>
            <person name="Simpson J.R."/>
            <person name="Lauterbach L."/>
            <person name="Steele A.D."/>
            <person name="Gui C."/>
            <person name="Meng S."/>
            <person name="Li G."/>
            <person name="Viehrig K."/>
            <person name="Ye F."/>
            <person name="Su P."/>
            <person name="Kiefer A.F."/>
            <person name="Nichols A."/>
            <person name="Cepeda A.J."/>
            <person name="Yan W."/>
            <person name="Fan B."/>
            <person name="Jiang Y."/>
            <person name="Adhikari A."/>
            <person name="Zheng C.-J."/>
            <person name="Schuster L."/>
            <person name="Cowan T.M."/>
            <person name="Smanski M.J."/>
            <person name="Chevrette M.G."/>
            <person name="De Carvalho L.P.S."/>
            <person name="Shen B."/>
        </authorList>
    </citation>
    <scope>NUCLEOTIDE SEQUENCE [LARGE SCALE GENOMIC DNA]</scope>
    <source>
        <strain evidence="4 5">NPDC021253</strain>
    </source>
</reference>
<dbReference type="Gene3D" id="2.60.120.200">
    <property type="match status" value="1"/>
</dbReference>
<protein>
    <submittedName>
        <fullName evidence="4">PKD domain-containing protein</fullName>
    </submittedName>
</protein>
<dbReference type="SMART" id="SM00282">
    <property type="entry name" value="LamG"/>
    <property type="match status" value="1"/>
</dbReference>
<name>A0ABW7SGT3_9ACTN</name>
<evidence type="ECO:0000313" key="4">
    <source>
        <dbReference type="EMBL" id="MFI0792905.1"/>
    </source>
</evidence>
<dbReference type="SUPFAM" id="SSF49299">
    <property type="entry name" value="PKD domain"/>
    <property type="match status" value="1"/>
</dbReference>
<sequence>MSHEEAMLMRATMRRRVVRTVGRLAVATTLAAAGVLVGASPVQAVATRTVAFWSMDEPAGATVLADSSGNGRHGTVGTEVVSGARYAGATAHRFAFHDPADHEYVPGHVDVVPASTEFNPGAGDFSFTIRYRTTYSFGNIMQKGQGNTTGGYWKFEAPGGKPRCMFRGGDGATRTGYTGTSISDGQWHTVTCNRTSTYVEMYVDGVRTSRLTGPTGTIANNWQLSVGGKSACDGVDVTCDYFAGDIDWIRLLKGTGGAANTPPVAHLAPSCSGLVCTFSAAGSTDGDGAVQDHAWAFGDGSTADTDSVPSTTHTYAEAGTYPVTLTVTDDRGATGTATVNVTVAPLPELISYVGQATANANATTHSVAVPSGVQAGDALLLFLSQNTHASTGEPAGVTGWTRLDRLDGGYATTTAWWKVAGDGDAGSTVGVTLGSQSKGNLVLAAYRGTDPAGPVAGYARATDPASSAVRVTPTAPVTAARGWAVSYWMHGDATSTALTAPPGVQARSNSSQTGGGRVTGLLADSGGSVPTGAYGGLTATAAAASTTTTTWTVVLRTGPPA</sequence>
<evidence type="ECO:0000256" key="1">
    <source>
        <dbReference type="SAM" id="MobiDB-lite"/>
    </source>
</evidence>
<evidence type="ECO:0000259" key="3">
    <source>
        <dbReference type="PROSITE" id="PS50093"/>
    </source>
</evidence>
<dbReference type="InterPro" id="IPR035986">
    <property type="entry name" value="PKD_dom_sf"/>
</dbReference>
<dbReference type="PROSITE" id="PS50025">
    <property type="entry name" value="LAM_G_DOMAIN"/>
    <property type="match status" value="1"/>
</dbReference>
<evidence type="ECO:0000313" key="5">
    <source>
        <dbReference type="Proteomes" id="UP001611075"/>
    </source>
</evidence>